<evidence type="ECO:0000313" key="2">
    <source>
        <dbReference type="EMBL" id="CAE0369612.1"/>
    </source>
</evidence>
<proteinExistence type="predicted"/>
<dbReference type="SUPFAM" id="SSF53448">
    <property type="entry name" value="Nucleotide-diphospho-sugar transferases"/>
    <property type="match status" value="1"/>
</dbReference>
<evidence type="ECO:0008006" key="3">
    <source>
        <dbReference type="Google" id="ProtNLM"/>
    </source>
</evidence>
<dbReference type="PANTHER" id="PTHR11183">
    <property type="entry name" value="GLYCOGENIN SUBFAMILY MEMBER"/>
    <property type="match status" value="1"/>
</dbReference>
<dbReference type="EMBL" id="HBIJ01015536">
    <property type="protein sequence ID" value="CAE0369612.1"/>
    <property type="molecule type" value="Transcribed_RNA"/>
</dbReference>
<protein>
    <recommendedName>
        <fullName evidence="3">Hexosyltransferase</fullName>
    </recommendedName>
</protein>
<feature type="signal peptide" evidence="1">
    <location>
        <begin position="1"/>
        <end position="20"/>
    </location>
</feature>
<accession>A0A7S3K201</accession>
<reference evidence="2" key="1">
    <citation type="submission" date="2021-01" db="EMBL/GenBank/DDBJ databases">
        <authorList>
            <person name="Corre E."/>
            <person name="Pelletier E."/>
            <person name="Niang G."/>
            <person name="Scheremetjew M."/>
            <person name="Finn R."/>
            <person name="Kale V."/>
            <person name="Holt S."/>
            <person name="Cochrane G."/>
            <person name="Meng A."/>
            <person name="Brown T."/>
            <person name="Cohen L."/>
        </authorList>
    </citation>
    <scope>NUCLEOTIDE SEQUENCE</scope>
    <source>
        <strain evidence="2">CCMP1510</strain>
    </source>
</reference>
<dbReference type="Gene3D" id="3.90.550.10">
    <property type="entry name" value="Spore Coat Polysaccharide Biosynthesis Protein SpsA, Chain A"/>
    <property type="match status" value="1"/>
</dbReference>
<name>A0A7S3K201_9STRA</name>
<dbReference type="InterPro" id="IPR050587">
    <property type="entry name" value="GNT1/Glycosyltrans_8"/>
</dbReference>
<evidence type="ECO:0000256" key="1">
    <source>
        <dbReference type="SAM" id="SignalP"/>
    </source>
</evidence>
<feature type="chain" id="PRO_5031560833" description="Hexosyltransferase" evidence="1">
    <location>
        <begin position="21"/>
        <end position="520"/>
    </location>
</feature>
<gene>
    <name evidence="2" type="ORF">ALAG00032_LOCUS10376</name>
</gene>
<sequence>MIIFVRQLFIMLLLVIRTWEEEVVVIASIDGSDVPLWLNGEDESKALELVRRNNLSRRAVGLCSQGDEDCIAMLLTAEAQRIKKKETQCELRIDRPRQGEVFVLGDVEIYPMIVTRQGDEIVHLKSNYYVQAWVVLGGGALDERMQPLSLWVNDSVISLRLVPPNRRAGGGGTSKFPVRGILNISLSTKACGGEWLKAEVSIVYRPFAEPDPPAMIYTQKVLGHDRRQLQNVAIATLLYNDHNGYVHGALALFQSVLEHSQAQLLALLGNGVSPKSRSVLKGIGAILFDLEPLEVMFSKIPAAASALPALGQGQWNKLALWTLPFSRVLYIDADALVLTSAIDTLFQVPSCALAAVNDYFAGAVLLVEPNISIASFASTLAQDSGFFVYGEQDFLNVHFSGSHLRLGPEFHCLAEDTAQEHSMNHISTVYETIHALRHFPCVILEFSSCSRDGGGAQLPWKPWHNFSSLLTTPLKPVCRYPPNLVFRRFTEIWQRYYLRALATLVAHGIGSPPPFSSSSY</sequence>
<organism evidence="2">
    <name type="scientific">Aureoumbra lagunensis</name>
    <dbReference type="NCBI Taxonomy" id="44058"/>
    <lineage>
        <taxon>Eukaryota</taxon>
        <taxon>Sar</taxon>
        <taxon>Stramenopiles</taxon>
        <taxon>Ochrophyta</taxon>
        <taxon>Pelagophyceae</taxon>
        <taxon>Pelagomonadales</taxon>
        <taxon>Aureoumbra</taxon>
    </lineage>
</organism>
<dbReference type="AlphaFoldDB" id="A0A7S3K201"/>
<dbReference type="InterPro" id="IPR029044">
    <property type="entry name" value="Nucleotide-diphossugar_trans"/>
</dbReference>
<keyword evidence="1" id="KW-0732">Signal</keyword>